<evidence type="ECO:0000313" key="8">
    <source>
        <dbReference type="EMBL" id="MDN4613312.1"/>
    </source>
</evidence>
<dbReference type="InterPro" id="IPR006076">
    <property type="entry name" value="FAD-dep_OxRdtase"/>
</dbReference>
<dbReference type="Gene3D" id="2.102.10.10">
    <property type="entry name" value="Rieske [2Fe-2S] iron-sulphur domain"/>
    <property type="match status" value="1"/>
</dbReference>
<feature type="region of interest" description="Disordered" evidence="6">
    <location>
        <begin position="505"/>
        <end position="525"/>
    </location>
</feature>
<keyword evidence="5" id="KW-1015">Disulfide bond</keyword>
<evidence type="ECO:0000256" key="6">
    <source>
        <dbReference type="SAM" id="MobiDB-lite"/>
    </source>
</evidence>
<keyword evidence="1" id="KW-0001">2Fe-2S</keyword>
<proteinExistence type="predicted"/>
<evidence type="ECO:0000256" key="3">
    <source>
        <dbReference type="ARBA" id="ARBA00023004"/>
    </source>
</evidence>
<dbReference type="Gene3D" id="3.30.9.10">
    <property type="entry name" value="D-Amino Acid Oxidase, subunit A, domain 2"/>
    <property type="match status" value="1"/>
</dbReference>
<accession>A0ABT8K8F7</accession>
<dbReference type="PANTHER" id="PTHR13847">
    <property type="entry name" value="SARCOSINE DEHYDROGENASE-RELATED"/>
    <property type="match status" value="1"/>
</dbReference>
<gene>
    <name evidence="8" type="ORF">P5G50_02500</name>
</gene>
<feature type="region of interest" description="Disordered" evidence="6">
    <location>
        <begin position="417"/>
        <end position="436"/>
    </location>
</feature>
<protein>
    <submittedName>
        <fullName evidence="8">FAD-dependent oxidoreductase</fullName>
    </submittedName>
</protein>
<evidence type="ECO:0000259" key="7">
    <source>
        <dbReference type="PROSITE" id="PS51296"/>
    </source>
</evidence>
<dbReference type="Pfam" id="PF01266">
    <property type="entry name" value="DAO"/>
    <property type="match status" value="1"/>
</dbReference>
<keyword evidence="4" id="KW-0411">Iron-sulfur</keyword>
<dbReference type="SUPFAM" id="SSF50022">
    <property type="entry name" value="ISP domain"/>
    <property type="match status" value="1"/>
</dbReference>
<feature type="compositionally biased region" description="Polar residues" evidence="6">
    <location>
        <begin position="515"/>
        <end position="525"/>
    </location>
</feature>
<evidence type="ECO:0000256" key="2">
    <source>
        <dbReference type="ARBA" id="ARBA00022723"/>
    </source>
</evidence>
<name>A0ABT8K8F7_9MICO</name>
<keyword evidence="3" id="KW-0408">Iron</keyword>
<dbReference type="InterPro" id="IPR036922">
    <property type="entry name" value="Rieske_2Fe-2S_sf"/>
</dbReference>
<dbReference type="InterPro" id="IPR005805">
    <property type="entry name" value="Rieske_Fe-S_prot_C"/>
</dbReference>
<dbReference type="EMBL" id="JAROCF010000001">
    <property type="protein sequence ID" value="MDN4613312.1"/>
    <property type="molecule type" value="Genomic_DNA"/>
</dbReference>
<dbReference type="InterPro" id="IPR036188">
    <property type="entry name" value="FAD/NAD-bd_sf"/>
</dbReference>
<reference evidence="8" key="1">
    <citation type="submission" date="2023-06" db="EMBL/GenBank/DDBJ databases">
        <title>MT1 and MT2 Draft Genomes of Novel Species.</title>
        <authorList>
            <person name="Venkateswaran K."/>
        </authorList>
    </citation>
    <scope>NUCLEOTIDE SEQUENCE</scope>
    <source>
        <strain evidence="8">F6_8S_P_1B</strain>
    </source>
</reference>
<dbReference type="InterPro" id="IPR017941">
    <property type="entry name" value="Rieske_2Fe-2S"/>
</dbReference>
<dbReference type="SUPFAM" id="SSF51905">
    <property type="entry name" value="FAD/NAD(P)-binding domain"/>
    <property type="match status" value="1"/>
</dbReference>
<dbReference type="RefSeq" id="WP_301212781.1">
    <property type="nucleotide sequence ID" value="NZ_JAROCF010000001.1"/>
</dbReference>
<dbReference type="PRINTS" id="PR00162">
    <property type="entry name" value="RIESKE"/>
</dbReference>
<evidence type="ECO:0000256" key="1">
    <source>
        <dbReference type="ARBA" id="ARBA00022714"/>
    </source>
</evidence>
<comment type="caution">
    <text evidence="8">The sequence shown here is derived from an EMBL/GenBank/DDBJ whole genome shotgun (WGS) entry which is preliminary data.</text>
</comment>
<sequence length="525" mass="55090">MSTIPASASLWLETAPALPTDRFEWDGEYDTVVVGAGLTGLATAVMLARAGMRVTVLEARTVGAVTTGNTTGKVSLLQGTTLSGIRKHTSDRNLCAYVDGNIAGRGWLLDFLDEQGVPYELRDAVTYATTLDGLDKLDAELAALRAAGLDAATEERSCELPFAVEGALTLRDQAQVHPLEVLAALATELRRLGGRIVEGERVTAVSAGDPVTITSTSGRTRAKQLILATGTPILDRGLYFAKVEPLRSYVAAFRVPGGIPRSMYLSADSPTRSLRSVPVDDGELLLVGGNGHPGGRGGVTSDRVADLTSWTAQHFPGAERMHWWSAQDYRSANRVPFVGWLPRGRGRVYLATGYAKWGLTNAVAAALSLTADLTGETLEWARTLHHRVTRPADLAAGAKMNAAVGAAAVTEWTNAETGPDLAGAEPPAEGEGVVGRHGRAPTAVSTVGGVTCAVSAVCTHLGGVVRWNDAERSWDCPLHGSRFAPDGTVLEGPATQPLAAVVGESVGADHENNRDFTSGEASSQA</sequence>
<organism evidence="8 9">
    <name type="scientific">Leifsonia williamsii</name>
    <dbReference type="NCBI Taxonomy" id="3035919"/>
    <lineage>
        <taxon>Bacteria</taxon>
        <taxon>Bacillati</taxon>
        <taxon>Actinomycetota</taxon>
        <taxon>Actinomycetes</taxon>
        <taxon>Micrococcales</taxon>
        <taxon>Microbacteriaceae</taxon>
        <taxon>Leifsonia</taxon>
    </lineage>
</organism>
<keyword evidence="2" id="KW-0479">Metal-binding</keyword>
<evidence type="ECO:0000313" key="9">
    <source>
        <dbReference type="Proteomes" id="UP001174208"/>
    </source>
</evidence>
<dbReference type="Gene3D" id="3.50.50.60">
    <property type="entry name" value="FAD/NAD(P)-binding domain"/>
    <property type="match status" value="1"/>
</dbReference>
<evidence type="ECO:0000256" key="4">
    <source>
        <dbReference type="ARBA" id="ARBA00023014"/>
    </source>
</evidence>
<feature type="domain" description="Rieske" evidence="7">
    <location>
        <begin position="418"/>
        <end position="501"/>
    </location>
</feature>
<dbReference type="PROSITE" id="PS51296">
    <property type="entry name" value="RIESKE"/>
    <property type="match status" value="1"/>
</dbReference>
<keyword evidence="9" id="KW-1185">Reference proteome</keyword>
<dbReference type="Pfam" id="PF00355">
    <property type="entry name" value="Rieske"/>
    <property type="match status" value="1"/>
</dbReference>
<evidence type="ECO:0000256" key="5">
    <source>
        <dbReference type="ARBA" id="ARBA00023157"/>
    </source>
</evidence>
<dbReference type="PANTHER" id="PTHR13847:SF274">
    <property type="entry name" value="RIESKE 2FE-2S IRON-SULFUR PROTEIN YHFW-RELATED"/>
    <property type="match status" value="1"/>
</dbReference>
<dbReference type="Proteomes" id="UP001174208">
    <property type="component" value="Unassembled WGS sequence"/>
</dbReference>